<dbReference type="GeneID" id="54473850"/>
<feature type="region of interest" description="Disordered" evidence="6">
    <location>
        <begin position="491"/>
        <end position="514"/>
    </location>
</feature>
<evidence type="ECO:0000256" key="6">
    <source>
        <dbReference type="SAM" id="MobiDB-lite"/>
    </source>
</evidence>
<organism evidence="9 10">
    <name type="scientific">Neohortaea acidophila</name>
    <dbReference type="NCBI Taxonomy" id="245834"/>
    <lineage>
        <taxon>Eukaryota</taxon>
        <taxon>Fungi</taxon>
        <taxon>Dikarya</taxon>
        <taxon>Ascomycota</taxon>
        <taxon>Pezizomycotina</taxon>
        <taxon>Dothideomycetes</taxon>
        <taxon>Dothideomycetidae</taxon>
        <taxon>Mycosphaerellales</taxon>
        <taxon>Teratosphaeriaceae</taxon>
        <taxon>Neohortaea</taxon>
    </lineage>
</organism>
<keyword evidence="3 7" id="KW-0812">Transmembrane</keyword>
<dbReference type="Pfam" id="PF00083">
    <property type="entry name" value="Sugar_tr"/>
    <property type="match status" value="1"/>
</dbReference>
<dbReference type="InterPro" id="IPR005828">
    <property type="entry name" value="MFS_sugar_transport-like"/>
</dbReference>
<dbReference type="Proteomes" id="UP000799767">
    <property type="component" value="Unassembled WGS sequence"/>
</dbReference>
<comment type="similarity">
    <text evidence="2">Belongs to the major facilitator superfamily. Sugar transporter (TC 2.A.1.1) family.</text>
</comment>
<evidence type="ECO:0000256" key="1">
    <source>
        <dbReference type="ARBA" id="ARBA00004141"/>
    </source>
</evidence>
<dbReference type="InterPro" id="IPR036259">
    <property type="entry name" value="MFS_trans_sf"/>
</dbReference>
<evidence type="ECO:0000313" key="10">
    <source>
        <dbReference type="Proteomes" id="UP000799767"/>
    </source>
</evidence>
<accession>A0A6A6PY45</accession>
<evidence type="ECO:0000256" key="3">
    <source>
        <dbReference type="ARBA" id="ARBA00022692"/>
    </source>
</evidence>
<feature type="transmembrane region" description="Helical" evidence="7">
    <location>
        <begin position="64"/>
        <end position="85"/>
    </location>
</feature>
<dbReference type="EMBL" id="MU001633">
    <property type="protein sequence ID" value="KAF2484912.1"/>
    <property type="molecule type" value="Genomic_DNA"/>
</dbReference>
<evidence type="ECO:0000313" key="9">
    <source>
        <dbReference type="EMBL" id="KAF2484912.1"/>
    </source>
</evidence>
<dbReference type="InterPro" id="IPR050360">
    <property type="entry name" value="MFS_Sugar_Transporters"/>
</dbReference>
<feature type="transmembrane region" description="Helical" evidence="7">
    <location>
        <begin position="440"/>
        <end position="461"/>
    </location>
</feature>
<name>A0A6A6PY45_9PEZI</name>
<keyword evidence="10" id="KW-1185">Reference proteome</keyword>
<feature type="transmembrane region" description="Helical" evidence="7">
    <location>
        <begin position="342"/>
        <end position="361"/>
    </location>
</feature>
<dbReference type="PROSITE" id="PS50850">
    <property type="entry name" value="MFS"/>
    <property type="match status" value="1"/>
</dbReference>
<evidence type="ECO:0000256" key="5">
    <source>
        <dbReference type="ARBA" id="ARBA00023136"/>
    </source>
</evidence>
<evidence type="ECO:0000256" key="4">
    <source>
        <dbReference type="ARBA" id="ARBA00022989"/>
    </source>
</evidence>
<feature type="transmembrane region" description="Helical" evidence="7">
    <location>
        <begin position="278"/>
        <end position="299"/>
    </location>
</feature>
<dbReference type="GO" id="GO:0005351">
    <property type="term" value="F:carbohydrate:proton symporter activity"/>
    <property type="evidence" value="ECO:0007669"/>
    <property type="project" value="TreeGrafter"/>
</dbReference>
<gene>
    <name evidence="9" type="ORF">BDY17DRAFT_292583</name>
</gene>
<feature type="domain" description="Major facilitator superfamily (MFS) profile" evidence="8">
    <location>
        <begin position="25"/>
        <end position="465"/>
    </location>
</feature>
<evidence type="ECO:0000259" key="8">
    <source>
        <dbReference type="PROSITE" id="PS50850"/>
    </source>
</evidence>
<dbReference type="GO" id="GO:0016020">
    <property type="term" value="C:membrane"/>
    <property type="evidence" value="ECO:0007669"/>
    <property type="project" value="UniProtKB-SubCell"/>
</dbReference>
<reference evidence="9" key="1">
    <citation type="journal article" date="2020" name="Stud. Mycol.">
        <title>101 Dothideomycetes genomes: a test case for predicting lifestyles and emergence of pathogens.</title>
        <authorList>
            <person name="Haridas S."/>
            <person name="Albert R."/>
            <person name="Binder M."/>
            <person name="Bloem J."/>
            <person name="Labutti K."/>
            <person name="Salamov A."/>
            <person name="Andreopoulos B."/>
            <person name="Baker S."/>
            <person name="Barry K."/>
            <person name="Bills G."/>
            <person name="Bluhm B."/>
            <person name="Cannon C."/>
            <person name="Castanera R."/>
            <person name="Culley D."/>
            <person name="Daum C."/>
            <person name="Ezra D."/>
            <person name="Gonzalez J."/>
            <person name="Henrissat B."/>
            <person name="Kuo A."/>
            <person name="Liang C."/>
            <person name="Lipzen A."/>
            <person name="Lutzoni F."/>
            <person name="Magnuson J."/>
            <person name="Mondo S."/>
            <person name="Nolan M."/>
            <person name="Ohm R."/>
            <person name="Pangilinan J."/>
            <person name="Park H.-J."/>
            <person name="Ramirez L."/>
            <person name="Alfaro M."/>
            <person name="Sun H."/>
            <person name="Tritt A."/>
            <person name="Yoshinaga Y."/>
            <person name="Zwiers L.-H."/>
            <person name="Turgeon B."/>
            <person name="Goodwin S."/>
            <person name="Spatafora J."/>
            <person name="Crous P."/>
            <person name="Grigoriev I."/>
        </authorList>
    </citation>
    <scope>NUCLEOTIDE SEQUENCE</scope>
    <source>
        <strain evidence="9">CBS 113389</strain>
    </source>
</reference>
<feature type="transmembrane region" description="Helical" evidence="7">
    <location>
        <begin position="97"/>
        <end position="117"/>
    </location>
</feature>
<evidence type="ECO:0000256" key="2">
    <source>
        <dbReference type="ARBA" id="ARBA00010992"/>
    </source>
</evidence>
<feature type="transmembrane region" description="Helical" evidence="7">
    <location>
        <begin position="192"/>
        <end position="209"/>
    </location>
</feature>
<dbReference type="SUPFAM" id="SSF103473">
    <property type="entry name" value="MFS general substrate transporter"/>
    <property type="match status" value="1"/>
</dbReference>
<sequence length="514" mass="56739">MVHAVAQDTTAEHGQRHFTSKLVFNIIVICFGTTSFGFCNAVIGTSLGQPSFIKHMKLDVLPNATSLESAVLAIYFLGGLFGTACHTLTADRYGRKVSTSIACAVMIFGAALCTAAVNMGMYIAFRFFCGWASYQFLSTVPTWVAEITPPSHRGVLGNIIAVNIGVGYVLSAYIGIGFYFLTGNDDQWRGSTALQMLFPILLLSAMYWLPESPRYLIAKDRHEEALALLKSLHAGANHSTNFAEVEFYQIKQQVQSDVEHKMSFVDIFRKPTMRKRALISWCLPWCMLGSGVLVINNYGSAIYSKLGYDSFQVLLFLAGWDCVVMIAPFICMTFVDRVSRTYLLATGFFLCMCTLIVLAALQKTYLGTENHAALAACVAMTFLYVLAYVMFLDGPMFFYLGEIWPSHVRVQGFSIGTTANCVSNLVWTSAAPAAFASIGWGYYLFFVVQAFLGGVAALLFFPDTARKPLEEIAALFGDQDVVVFQQDLDRKGLGPESEKDNVDYQERVQPAEKA</sequence>
<proteinExistence type="inferred from homology"/>
<dbReference type="PANTHER" id="PTHR48022">
    <property type="entry name" value="PLASTIDIC GLUCOSE TRANSPORTER 4"/>
    <property type="match status" value="1"/>
</dbReference>
<dbReference type="AlphaFoldDB" id="A0A6A6PY45"/>
<feature type="transmembrane region" description="Helical" evidence="7">
    <location>
        <begin position="311"/>
        <end position="335"/>
    </location>
</feature>
<feature type="transmembrane region" description="Helical" evidence="7">
    <location>
        <begin position="156"/>
        <end position="180"/>
    </location>
</feature>
<feature type="transmembrane region" description="Helical" evidence="7">
    <location>
        <begin position="22"/>
        <end position="44"/>
    </location>
</feature>
<dbReference type="Gene3D" id="1.20.1250.20">
    <property type="entry name" value="MFS general substrate transporter like domains"/>
    <property type="match status" value="1"/>
</dbReference>
<dbReference type="InterPro" id="IPR020846">
    <property type="entry name" value="MFS_dom"/>
</dbReference>
<protein>
    <submittedName>
        <fullName evidence="9">General substrate transporter</fullName>
    </submittedName>
</protein>
<keyword evidence="4 7" id="KW-1133">Transmembrane helix</keyword>
<comment type="subcellular location">
    <subcellularLocation>
        <location evidence="1">Membrane</location>
        <topology evidence="1">Multi-pass membrane protein</topology>
    </subcellularLocation>
</comment>
<feature type="transmembrane region" description="Helical" evidence="7">
    <location>
        <begin position="373"/>
        <end position="392"/>
    </location>
</feature>
<keyword evidence="5 7" id="KW-0472">Membrane</keyword>
<dbReference type="RefSeq" id="XP_033591481.1">
    <property type="nucleotide sequence ID" value="XM_033732848.1"/>
</dbReference>
<dbReference type="OrthoDB" id="6612291at2759"/>
<evidence type="ECO:0000256" key="7">
    <source>
        <dbReference type="SAM" id="Phobius"/>
    </source>
</evidence>
<dbReference type="PANTHER" id="PTHR48022:SF11">
    <property type="entry name" value="MONOSACCHARIDE TRANSPORTER (HXT8), PUTATIVE (AFU_ORTHOLOGUE AFUA_2G08120)-RELATED"/>
    <property type="match status" value="1"/>
</dbReference>